<evidence type="ECO:0000256" key="4">
    <source>
        <dbReference type="ARBA" id="ARBA00022723"/>
    </source>
</evidence>
<protein>
    <recommendedName>
        <fullName evidence="3 8">Carbonic anhydrase</fullName>
        <ecNumber evidence="3 8">4.2.1.1</ecNumber>
    </recommendedName>
</protein>
<evidence type="ECO:0000259" key="10">
    <source>
        <dbReference type="PROSITE" id="PS51144"/>
    </source>
</evidence>
<dbReference type="EMBL" id="VIIS01001173">
    <property type="protein sequence ID" value="KAF0301302.1"/>
    <property type="molecule type" value="Genomic_DNA"/>
</dbReference>
<dbReference type="AlphaFoldDB" id="A0A6A4WEI1"/>
<dbReference type="InterPro" id="IPR023561">
    <property type="entry name" value="Carbonic_anhydrase_a-class"/>
</dbReference>
<organism evidence="11 13">
    <name type="scientific">Amphibalanus amphitrite</name>
    <name type="common">Striped barnacle</name>
    <name type="synonym">Balanus amphitrite</name>
    <dbReference type="NCBI Taxonomy" id="1232801"/>
    <lineage>
        <taxon>Eukaryota</taxon>
        <taxon>Metazoa</taxon>
        <taxon>Ecdysozoa</taxon>
        <taxon>Arthropoda</taxon>
        <taxon>Crustacea</taxon>
        <taxon>Multicrustacea</taxon>
        <taxon>Cirripedia</taxon>
        <taxon>Thoracica</taxon>
        <taxon>Thoracicalcarea</taxon>
        <taxon>Balanomorpha</taxon>
        <taxon>Balanoidea</taxon>
        <taxon>Balanidae</taxon>
        <taxon>Amphibalaninae</taxon>
        <taxon>Amphibalanus</taxon>
    </lineage>
</organism>
<comment type="function">
    <text evidence="8">Reversible hydration of carbon dioxide.</text>
</comment>
<dbReference type="InterPro" id="IPR036398">
    <property type="entry name" value="CA_dom_sf"/>
</dbReference>
<dbReference type="EMBL" id="VIIS01000104">
    <property type="protein sequence ID" value="KAF0313232.1"/>
    <property type="molecule type" value="Genomic_DNA"/>
</dbReference>
<evidence type="ECO:0000313" key="12">
    <source>
        <dbReference type="EMBL" id="KAF0313232.1"/>
    </source>
</evidence>
<name>A0A6A4WEI1_AMPAM</name>
<evidence type="ECO:0000313" key="13">
    <source>
        <dbReference type="Proteomes" id="UP000440578"/>
    </source>
</evidence>
<comment type="similarity">
    <text evidence="2 8">Belongs to the alpha-carbonic anhydrase family.</text>
</comment>
<comment type="catalytic activity">
    <reaction evidence="7 8">
        <text>hydrogencarbonate + H(+) = CO2 + H2O</text>
        <dbReference type="Rhea" id="RHEA:10748"/>
        <dbReference type="ChEBI" id="CHEBI:15377"/>
        <dbReference type="ChEBI" id="CHEBI:15378"/>
        <dbReference type="ChEBI" id="CHEBI:16526"/>
        <dbReference type="ChEBI" id="CHEBI:17544"/>
        <dbReference type="EC" id="4.2.1.1"/>
    </reaction>
</comment>
<dbReference type="GO" id="GO:0008270">
    <property type="term" value="F:zinc ion binding"/>
    <property type="evidence" value="ECO:0007669"/>
    <property type="project" value="UniProtKB-UniRule"/>
</dbReference>
<dbReference type="Gene3D" id="3.10.200.10">
    <property type="entry name" value="Alpha carbonic anhydrase"/>
    <property type="match status" value="1"/>
</dbReference>
<accession>A0A6A4WEI1</accession>
<feature type="region of interest" description="Disordered" evidence="9">
    <location>
        <begin position="1"/>
        <end position="29"/>
    </location>
</feature>
<dbReference type="OrthoDB" id="10263094at2759"/>
<sequence length="275" mass="30681">MAGWGYGSKNGPHAWSKQFPVGDGQRQSPIDIITAQTKPDEALEASPLEISYDPKDEQVIGNTGHGWKVDYTSGTSSIRGGPLEGEYALAQYHCHWGREEDRGSEHTIDGKRYAAELHLVHYNKKYGSFAAAADKSDGLAVIGIFLKVGKENKELLKVTNAMKDIKYNGSKTKIEPTDPDNFMPDTRVYWTYEGSLTTPPLYESVTWIVFADPTEISKEQLAEFRHLKRHANDDEKGEDSDDDDGIIADNYRPPMPTGERAVRSCNAPVKFVKKQ</sequence>
<evidence type="ECO:0000256" key="6">
    <source>
        <dbReference type="ARBA" id="ARBA00023239"/>
    </source>
</evidence>
<proteinExistence type="inferred from homology"/>
<dbReference type="InterPro" id="IPR001148">
    <property type="entry name" value="CA_dom"/>
</dbReference>
<evidence type="ECO:0000256" key="2">
    <source>
        <dbReference type="ARBA" id="ARBA00010718"/>
    </source>
</evidence>
<dbReference type="GO" id="GO:0005737">
    <property type="term" value="C:cytoplasm"/>
    <property type="evidence" value="ECO:0007669"/>
    <property type="project" value="TreeGrafter"/>
</dbReference>
<keyword evidence="6 8" id="KW-0456">Lyase</keyword>
<reference evidence="11 13" key="1">
    <citation type="submission" date="2019-07" db="EMBL/GenBank/DDBJ databases">
        <title>Draft genome assembly of a fouling barnacle, Amphibalanus amphitrite (Darwin, 1854): The first reference genome for Thecostraca.</title>
        <authorList>
            <person name="Kim W."/>
        </authorList>
    </citation>
    <scope>NUCLEOTIDE SEQUENCE [LARGE SCALE GENOMIC DNA]</scope>
    <source>
        <strain evidence="11">SNU_AA5</strain>
        <tissue evidence="11">Soma without cirri and trophi</tissue>
    </source>
</reference>
<evidence type="ECO:0000256" key="3">
    <source>
        <dbReference type="ARBA" id="ARBA00012925"/>
    </source>
</evidence>
<keyword evidence="4 8" id="KW-0479">Metal-binding</keyword>
<evidence type="ECO:0000256" key="7">
    <source>
        <dbReference type="ARBA" id="ARBA00048348"/>
    </source>
</evidence>
<dbReference type="PANTHER" id="PTHR18952">
    <property type="entry name" value="CARBONIC ANHYDRASE"/>
    <property type="match status" value="1"/>
</dbReference>
<feature type="compositionally biased region" description="Acidic residues" evidence="9">
    <location>
        <begin position="235"/>
        <end position="246"/>
    </location>
</feature>
<gene>
    <name evidence="11" type="primary">Ca13_1</name>
    <name evidence="12" type="synonym">Ca13_0</name>
    <name evidence="12" type="ORF">FJT64_016223</name>
    <name evidence="11" type="ORF">FJT64_026311</name>
</gene>
<feature type="domain" description="Alpha-carbonic anhydrase" evidence="10">
    <location>
        <begin position="2"/>
        <end position="266"/>
    </location>
</feature>
<evidence type="ECO:0000256" key="9">
    <source>
        <dbReference type="SAM" id="MobiDB-lite"/>
    </source>
</evidence>
<dbReference type="PANTHER" id="PTHR18952:SF141">
    <property type="entry name" value="CARBONIC ANHYDRASE"/>
    <property type="match status" value="1"/>
</dbReference>
<comment type="caution">
    <text evidence="11">The sequence shown here is derived from an EMBL/GenBank/DDBJ whole genome shotgun (WGS) entry which is preliminary data.</text>
</comment>
<dbReference type="PROSITE" id="PS51144">
    <property type="entry name" value="ALPHA_CA_2"/>
    <property type="match status" value="1"/>
</dbReference>
<comment type="cofactor">
    <cofactor evidence="1 8">
        <name>Zn(2+)</name>
        <dbReference type="ChEBI" id="CHEBI:29105"/>
    </cofactor>
</comment>
<dbReference type="SUPFAM" id="SSF51069">
    <property type="entry name" value="Carbonic anhydrase"/>
    <property type="match status" value="1"/>
</dbReference>
<dbReference type="InterPro" id="IPR018338">
    <property type="entry name" value="Carbonic_anhydrase_a-class_CS"/>
</dbReference>
<dbReference type="Proteomes" id="UP000440578">
    <property type="component" value="Unassembled WGS sequence"/>
</dbReference>
<evidence type="ECO:0000256" key="8">
    <source>
        <dbReference type="RuleBase" id="RU367011"/>
    </source>
</evidence>
<dbReference type="SMART" id="SM01057">
    <property type="entry name" value="Carb_anhydrase"/>
    <property type="match status" value="1"/>
</dbReference>
<evidence type="ECO:0000256" key="1">
    <source>
        <dbReference type="ARBA" id="ARBA00001947"/>
    </source>
</evidence>
<dbReference type="Pfam" id="PF00194">
    <property type="entry name" value="Carb_anhydrase"/>
    <property type="match status" value="1"/>
</dbReference>
<dbReference type="GO" id="GO:0004089">
    <property type="term" value="F:carbonate dehydratase activity"/>
    <property type="evidence" value="ECO:0007669"/>
    <property type="project" value="UniProtKB-UniRule"/>
</dbReference>
<evidence type="ECO:0000256" key="5">
    <source>
        <dbReference type="ARBA" id="ARBA00022833"/>
    </source>
</evidence>
<keyword evidence="13" id="KW-1185">Reference proteome</keyword>
<dbReference type="PROSITE" id="PS00162">
    <property type="entry name" value="ALPHA_CA_1"/>
    <property type="match status" value="1"/>
</dbReference>
<evidence type="ECO:0000313" key="11">
    <source>
        <dbReference type="EMBL" id="KAF0301302.1"/>
    </source>
</evidence>
<dbReference type="EC" id="4.2.1.1" evidence="3 8"/>
<feature type="region of interest" description="Disordered" evidence="9">
    <location>
        <begin position="229"/>
        <end position="263"/>
    </location>
</feature>
<keyword evidence="5 8" id="KW-0862">Zinc</keyword>